<feature type="domain" description="Peptidase S53" evidence="13">
    <location>
        <begin position="225"/>
        <end position="616"/>
    </location>
</feature>
<feature type="chain" id="PRO_5046655678" description="tripeptidyl-peptidase II" evidence="12">
    <location>
        <begin position="17"/>
        <end position="616"/>
    </location>
</feature>
<dbReference type="CDD" id="cd04056">
    <property type="entry name" value="Peptidases_S53"/>
    <property type="match status" value="1"/>
</dbReference>
<dbReference type="InterPro" id="IPR036852">
    <property type="entry name" value="Peptidase_S8/S53_dom_sf"/>
</dbReference>
<gene>
    <name evidence="14" type="ORF">SUNI508_10393</name>
</gene>
<evidence type="ECO:0000256" key="8">
    <source>
        <dbReference type="ARBA" id="ARBA00022825"/>
    </source>
</evidence>
<dbReference type="InterPro" id="IPR030400">
    <property type="entry name" value="Sedolisin_dom"/>
</dbReference>
<evidence type="ECO:0000256" key="10">
    <source>
        <dbReference type="ARBA" id="ARBA00023145"/>
    </source>
</evidence>
<dbReference type="InterPro" id="IPR023828">
    <property type="entry name" value="Peptidase_S8_Ser-AS"/>
</dbReference>
<dbReference type="Pfam" id="PF09286">
    <property type="entry name" value="Pro-kuma_activ"/>
    <property type="match status" value="1"/>
</dbReference>
<evidence type="ECO:0000256" key="7">
    <source>
        <dbReference type="ARBA" id="ARBA00022801"/>
    </source>
</evidence>
<evidence type="ECO:0000256" key="12">
    <source>
        <dbReference type="SAM" id="SignalP"/>
    </source>
</evidence>
<evidence type="ECO:0000256" key="4">
    <source>
        <dbReference type="ARBA" id="ARBA00012462"/>
    </source>
</evidence>
<dbReference type="SMART" id="SM00944">
    <property type="entry name" value="Pro-kuma_activ"/>
    <property type="match status" value="1"/>
</dbReference>
<protein>
    <recommendedName>
        <fullName evidence="4">tripeptidyl-peptidase II</fullName>
        <ecNumber evidence="4">3.4.14.10</ecNumber>
    </recommendedName>
</protein>
<dbReference type="InterPro" id="IPR000209">
    <property type="entry name" value="Peptidase_S8/S53_dom"/>
</dbReference>
<feature type="signal peptide" evidence="12">
    <location>
        <begin position="1"/>
        <end position="16"/>
    </location>
</feature>
<keyword evidence="15" id="KW-1185">Reference proteome</keyword>
<keyword evidence="7 11" id="KW-0378">Hydrolase</keyword>
<dbReference type="EMBL" id="JARVKF010000415">
    <property type="protein sequence ID" value="KAK9415553.1"/>
    <property type="molecule type" value="Genomic_DNA"/>
</dbReference>
<keyword evidence="12" id="KW-0732">Signal</keyword>
<evidence type="ECO:0000256" key="5">
    <source>
        <dbReference type="ARBA" id="ARBA00022670"/>
    </source>
</evidence>
<feature type="binding site" evidence="11">
    <location>
        <position position="595"/>
    </location>
    <ligand>
        <name>Ca(2+)</name>
        <dbReference type="ChEBI" id="CHEBI:29108"/>
    </ligand>
</feature>
<keyword evidence="5 11" id="KW-0645">Protease</keyword>
<feature type="binding site" evidence="11">
    <location>
        <position position="597"/>
    </location>
    <ligand>
        <name>Ca(2+)</name>
        <dbReference type="ChEBI" id="CHEBI:29108"/>
    </ligand>
</feature>
<dbReference type="Pfam" id="PF00082">
    <property type="entry name" value="Peptidase_S8"/>
    <property type="match status" value="1"/>
</dbReference>
<feature type="active site" description="Charge relay system" evidence="11">
    <location>
        <position position="527"/>
    </location>
</feature>
<dbReference type="InterPro" id="IPR015366">
    <property type="entry name" value="S53_propep"/>
</dbReference>
<dbReference type="Gene3D" id="3.40.50.200">
    <property type="entry name" value="Peptidase S8/S53 domain"/>
    <property type="match status" value="1"/>
</dbReference>
<dbReference type="PANTHER" id="PTHR14218:SF15">
    <property type="entry name" value="TRIPEPTIDYL-PEPTIDASE 1"/>
    <property type="match status" value="1"/>
</dbReference>
<comment type="subcellular location">
    <subcellularLocation>
        <location evidence="3">Secreted</location>
        <location evidence="3">Extracellular space</location>
    </subcellularLocation>
</comment>
<evidence type="ECO:0000313" key="14">
    <source>
        <dbReference type="EMBL" id="KAK9415553.1"/>
    </source>
</evidence>
<keyword evidence="10" id="KW-0865">Zymogen</keyword>
<dbReference type="SUPFAM" id="SSF54897">
    <property type="entry name" value="Protease propeptides/inhibitors"/>
    <property type="match status" value="1"/>
</dbReference>
<accession>A0ABR2ULN0</accession>
<comment type="catalytic activity">
    <reaction evidence="1">
        <text>Release of an N-terminal tripeptide from a polypeptide.</text>
        <dbReference type="EC" id="3.4.14.10"/>
    </reaction>
</comment>
<sequence length="616" mass="66637">MKLIPIIASLIAVASARSVTVPAGVDGQHSPAGWRRERRAEPAEKIDLSIELRQPGLAELKSRLAAISDPNDVDYGKHLTKDEVDAYQQPDAHALRSVTSWLKDNGIISTRIEGPSVKFRSSVDTVRNLVGADIGHYSYKRSSTHLRAPSYTIPDHLAGHIRFIHPLVHFAKPVRSHVENVHKRGISLRTTALRNNVVRRDVRYKPYGIASRRDQGNSTGPCADGVTPECLRKLYSLPTSNNTGYPTGKSKSRFGVAGFLDEYIHYDDVSAFMQKYAPAVHATGYNFTVSLLNNATNPQFPADAAGAEASLDMEYALSLGYPTDITYYSMSGRGEKIENGTLLPTDESNNEPFLEFLQYMIALSDDEVPHVLSISYADDEDSIPVDYATKVCDLFAQLSARGTTIFSASGDGGASGTGLGECYSNDGQERKTFVPTFPPSCPYVTAVGATGYSLPLEGALLSGGGFSNIFPTPDWQKSAADEYIKTMNGAHMGFYNATGRAIPDISAPGESFPIITGGEETSVRGTSASTPVIAAIVALVNDERLKAGKPSLGWLNPLLYTDRVRKSLVDVSVGSNTPCVYGKNDTEPGFSAYKGYDCVTGLGSVGEFRKFLEALW</sequence>
<dbReference type="PANTHER" id="PTHR14218">
    <property type="entry name" value="PROTEASE S8 TRIPEPTIDYL PEPTIDASE I CLN2"/>
    <property type="match status" value="1"/>
</dbReference>
<evidence type="ECO:0000256" key="6">
    <source>
        <dbReference type="ARBA" id="ARBA00022723"/>
    </source>
</evidence>
<dbReference type="SUPFAM" id="SSF52743">
    <property type="entry name" value="Subtilisin-like"/>
    <property type="match status" value="1"/>
</dbReference>
<evidence type="ECO:0000256" key="1">
    <source>
        <dbReference type="ARBA" id="ARBA00001910"/>
    </source>
</evidence>
<dbReference type="CDD" id="cd11377">
    <property type="entry name" value="Pro-peptidase_S53"/>
    <property type="match status" value="1"/>
</dbReference>
<proteinExistence type="predicted"/>
<reference evidence="14 15" key="1">
    <citation type="journal article" date="2024" name="J. Plant Pathol.">
        <title>Sequence and assembly of the genome of Seiridium unicorne, isolate CBS 538.82, causal agent of cypress canker disease.</title>
        <authorList>
            <person name="Scali E."/>
            <person name="Rocca G.D."/>
            <person name="Danti R."/>
            <person name="Garbelotto M."/>
            <person name="Barberini S."/>
            <person name="Baroncelli R."/>
            <person name="Emiliani G."/>
        </authorList>
    </citation>
    <scope>NUCLEOTIDE SEQUENCE [LARGE SCALE GENOMIC DNA]</scope>
    <source>
        <strain evidence="14 15">BM-138-508</strain>
    </source>
</reference>
<evidence type="ECO:0000256" key="9">
    <source>
        <dbReference type="ARBA" id="ARBA00022837"/>
    </source>
</evidence>
<comment type="caution">
    <text evidence="14">The sequence shown here is derived from an EMBL/GenBank/DDBJ whole genome shotgun (WGS) entry which is preliminary data.</text>
</comment>
<evidence type="ECO:0000256" key="11">
    <source>
        <dbReference type="PROSITE-ProRule" id="PRU01032"/>
    </source>
</evidence>
<evidence type="ECO:0000259" key="13">
    <source>
        <dbReference type="PROSITE" id="PS51695"/>
    </source>
</evidence>
<feature type="active site" description="Charge relay system" evidence="11">
    <location>
        <position position="312"/>
    </location>
</feature>
<keyword evidence="8 11" id="KW-0720">Serine protease</keyword>
<dbReference type="Proteomes" id="UP001408356">
    <property type="component" value="Unassembled WGS sequence"/>
</dbReference>
<dbReference type="PROSITE" id="PS00138">
    <property type="entry name" value="SUBTILASE_SER"/>
    <property type="match status" value="1"/>
</dbReference>
<comment type="cofactor">
    <cofactor evidence="11">
        <name>Ca(2+)</name>
        <dbReference type="ChEBI" id="CHEBI:29108"/>
    </cofactor>
    <text evidence="11">Binds 1 Ca(2+) ion per subunit.</text>
</comment>
<name>A0ABR2ULN0_9PEZI</name>
<evidence type="ECO:0000256" key="3">
    <source>
        <dbReference type="ARBA" id="ARBA00004239"/>
    </source>
</evidence>
<feature type="binding site" evidence="11">
    <location>
        <position position="571"/>
    </location>
    <ligand>
        <name>Ca(2+)</name>
        <dbReference type="ChEBI" id="CHEBI:29108"/>
    </ligand>
</feature>
<dbReference type="PROSITE" id="PS51695">
    <property type="entry name" value="SEDOLISIN"/>
    <property type="match status" value="1"/>
</dbReference>
<feature type="binding site" evidence="11">
    <location>
        <position position="570"/>
    </location>
    <ligand>
        <name>Ca(2+)</name>
        <dbReference type="ChEBI" id="CHEBI:29108"/>
    </ligand>
</feature>
<evidence type="ECO:0000256" key="2">
    <source>
        <dbReference type="ARBA" id="ARBA00002451"/>
    </source>
</evidence>
<dbReference type="InterPro" id="IPR050819">
    <property type="entry name" value="Tripeptidyl-peptidase_I"/>
</dbReference>
<feature type="active site" description="Charge relay system" evidence="11">
    <location>
        <position position="308"/>
    </location>
</feature>
<organism evidence="14 15">
    <name type="scientific">Seiridium unicorne</name>
    <dbReference type="NCBI Taxonomy" id="138068"/>
    <lineage>
        <taxon>Eukaryota</taxon>
        <taxon>Fungi</taxon>
        <taxon>Dikarya</taxon>
        <taxon>Ascomycota</taxon>
        <taxon>Pezizomycotina</taxon>
        <taxon>Sordariomycetes</taxon>
        <taxon>Xylariomycetidae</taxon>
        <taxon>Amphisphaeriales</taxon>
        <taxon>Sporocadaceae</taxon>
        <taxon>Seiridium</taxon>
    </lineage>
</organism>
<keyword evidence="9 11" id="KW-0106">Calcium</keyword>
<keyword evidence="6 11" id="KW-0479">Metal-binding</keyword>
<evidence type="ECO:0000313" key="15">
    <source>
        <dbReference type="Proteomes" id="UP001408356"/>
    </source>
</evidence>
<comment type="function">
    <text evidence="2">Secreted tripeptidyl-peptidase which degrades proteins at acidic pHs and is involved in virulence.</text>
</comment>
<dbReference type="EC" id="3.4.14.10" evidence="4"/>